<evidence type="ECO:0000256" key="2">
    <source>
        <dbReference type="SAM" id="SignalP"/>
    </source>
</evidence>
<sequence length="189" mass="19962">MIKKIGAALIGATALALVASGCSNADDAREKKVDAWAAGVCDTLREQLKNRDEATAEMAKATGEPEATKAKAAYVSAFDKSAKAYQAMAAAYTDLGVPPVDDGKNVQTKTVAYLTDKADAYAALKASAQKLDTEDQGKYAQGLQKLADQVHKIDPADGDLKEMTEGELEDAMARQDGCQRTETKGDNKA</sequence>
<dbReference type="PROSITE" id="PS51257">
    <property type="entry name" value="PROKAR_LIPOPROTEIN"/>
    <property type="match status" value="1"/>
</dbReference>
<dbReference type="RefSeq" id="WP_153457817.1">
    <property type="nucleotide sequence ID" value="NZ_WEGJ01000073.1"/>
</dbReference>
<evidence type="ECO:0000256" key="1">
    <source>
        <dbReference type="SAM" id="MobiDB-lite"/>
    </source>
</evidence>
<feature type="compositionally biased region" description="Basic and acidic residues" evidence="1">
    <location>
        <begin position="171"/>
        <end position="189"/>
    </location>
</feature>
<evidence type="ECO:0000313" key="4">
    <source>
        <dbReference type="Proteomes" id="UP000466345"/>
    </source>
</evidence>
<evidence type="ECO:0000313" key="3">
    <source>
        <dbReference type="EMBL" id="MQY16810.1"/>
    </source>
</evidence>
<feature type="chain" id="PRO_5029605999" description="Small secreted protein" evidence="2">
    <location>
        <begin position="26"/>
        <end position="189"/>
    </location>
</feature>
<organism evidence="3 4">
    <name type="scientific">Streptomyces smaragdinus</name>
    <dbReference type="NCBI Taxonomy" id="2585196"/>
    <lineage>
        <taxon>Bacteria</taxon>
        <taxon>Bacillati</taxon>
        <taxon>Actinomycetota</taxon>
        <taxon>Actinomycetes</taxon>
        <taxon>Kitasatosporales</taxon>
        <taxon>Streptomycetaceae</taxon>
        <taxon>Streptomyces</taxon>
    </lineage>
</organism>
<dbReference type="Proteomes" id="UP000466345">
    <property type="component" value="Unassembled WGS sequence"/>
</dbReference>
<accession>A0A7K0CTM5</accession>
<dbReference type="AlphaFoldDB" id="A0A7K0CTM5"/>
<comment type="caution">
    <text evidence="3">The sequence shown here is derived from an EMBL/GenBank/DDBJ whole genome shotgun (WGS) entry which is preliminary data.</text>
</comment>
<dbReference type="OrthoDB" id="4350650at2"/>
<dbReference type="EMBL" id="WEGJ01000073">
    <property type="protein sequence ID" value="MQY16810.1"/>
    <property type="molecule type" value="Genomic_DNA"/>
</dbReference>
<feature type="region of interest" description="Disordered" evidence="1">
    <location>
        <begin position="167"/>
        <end position="189"/>
    </location>
</feature>
<evidence type="ECO:0008006" key="5">
    <source>
        <dbReference type="Google" id="ProtNLM"/>
    </source>
</evidence>
<gene>
    <name evidence="3" type="ORF">SRB5_70130</name>
</gene>
<protein>
    <recommendedName>
        <fullName evidence="5">Small secreted protein</fullName>
    </recommendedName>
</protein>
<keyword evidence="4" id="KW-1185">Reference proteome</keyword>
<keyword evidence="2" id="KW-0732">Signal</keyword>
<name>A0A7K0CTM5_9ACTN</name>
<feature type="signal peptide" evidence="2">
    <location>
        <begin position="1"/>
        <end position="25"/>
    </location>
</feature>
<reference evidence="3 4" key="1">
    <citation type="submission" date="2019-10" db="EMBL/GenBank/DDBJ databases">
        <title>Streptomyces smaragdinus sp. nov. and Streptomyces fabii sp. nov., isolated from the gut of fungus growing-termite Macrotermes natalensis.</title>
        <authorList>
            <person name="Schwitalla J."/>
            <person name="Benndorf R."/>
            <person name="Martin K."/>
            <person name="De Beer W."/>
            <person name="Kaster A.-K."/>
            <person name="Vollmers J."/>
            <person name="Poulsen M."/>
            <person name="Beemelmanns C."/>
        </authorList>
    </citation>
    <scope>NUCLEOTIDE SEQUENCE [LARGE SCALE GENOMIC DNA]</scope>
    <source>
        <strain evidence="3 4">RB5</strain>
    </source>
</reference>
<proteinExistence type="predicted"/>